<name>A0A428XWH3_KIBAR</name>
<accession>A0A428XWH3</accession>
<protein>
    <submittedName>
        <fullName evidence="2">Uncharacterized protein</fullName>
    </submittedName>
</protein>
<evidence type="ECO:0000256" key="1">
    <source>
        <dbReference type="SAM" id="MobiDB-lite"/>
    </source>
</evidence>
<sequence>MRTAYDDEEIFIVVRLIGAKLRRREDPDRPTEARAGLPSAAASSPADVFFQEQSRLTGRSAAELAADSVQRHACSQGEEKTHG</sequence>
<comment type="caution">
    <text evidence="2">The sequence shown here is derived from an EMBL/GenBank/DDBJ whole genome shotgun (WGS) entry which is preliminary data.</text>
</comment>
<dbReference type="AlphaFoldDB" id="A0A428XWH3"/>
<evidence type="ECO:0000313" key="2">
    <source>
        <dbReference type="EMBL" id="RSM59624.1"/>
    </source>
</evidence>
<feature type="region of interest" description="Disordered" evidence="1">
    <location>
        <begin position="22"/>
        <end position="46"/>
    </location>
</feature>
<feature type="compositionally biased region" description="Basic and acidic residues" evidence="1">
    <location>
        <begin position="23"/>
        <end position="32"/>
    </location>
</feature>
<evidence type="ECO:0000313" key="3">
    <source>
        <dbReference type="Proteomes" id="UP000287547"/>
    </source>
</evidence>
<dbReference type="EMBL" id="QHKI01000132">
    <property type="protein sequence ID" value="RSM59624.1"/>
    <property type="molecule type" value="Genomic_DNA"/>
</dbReference>
<organism evidence="2 3">
    <name type="scientific">Kibdelosporangium aridum</name>
    <dbReference type="NCBI Taxonomy" id="2030"/>
    <lineage>
        <taxon>Bacteria</taxon>
        <taxon>Bacillati</taxon>
        <taxon>Actinomycetota</taxon>
        <taxon>Actinomycetes</taxon>
        <taxon>Pseudonocardiales</taxon>
        <taxon>Pseudonocardiaceae</taxon>
        <taxon>Kibdelosporangium</taxon>
    </lineage>
</organism>
<gene>
    <name evidence="2" type="ORF">DMH04_55620</name>
</gene>
<dbReference type="RefSeq" id="WP_037275965.1">
    <property type="nucleotide sequence ID" value="NZ_QHKI01000132.1"/>
</dbReference>
<dbReference type="Proteomes" id="UP000287547">
    <property type="component" value="Unassembled WGS sequence"/>
</dbReference>
<proteinExistence type="predicted"/>
<reference evidence="2 3" key="1">
    <citation type="submission" date="2018-05" db="EMBL/GenBank/DDBJ databases">
        <title>Evolution of GPA BGCs.</title>
        <authorList>
            <person name="Waglechner N."/>
            <person name="Wright G.D."/>
        </authorList>
    </citation>
    <scope>NUCLEOTIDE SEQUENCE [LARGE SCALE GENOMIC DNA]</scope>
    <source>
        <strain evidence="2 3">A82846</strain>
    </source>
</reference>